<keyword evidence="12" id="KW-1185">Reference proteome</keyword>
<evidence type="ECO:0000313" key="12">
    <source>
        <dbReference type="Proteomes" id="UP000327013"/>
    </source>
</evidence>
<dbReference type="InterPro" id="IPR000028">
    <property type="entry name" value="Chloroperoxidase"/>
</dbReference>
<evidence type="ECO:0000256" key="9">
    <source>
        <dbReference type="SAM" id="Phobius"/>
    </source>
</evidence>
<feature type="compositionally biased region" description="Basic and acidic residues" evidence="8">
    <location>
        <begin position="7"/>
        <end position="18"/>
    </location>
</feature>
<evidence type="ECO:0000256" key="1">
    <source>
        <dbReference type="ARBA" id="ARBA00001970"/>
    </source>
</evidence>
<dbReference type="PROSITE" id="PS51405">
    <property type="entry name" value="HEME_HALOPEROXIDASE"/>
    <property type="match status" value="1"/>
</dbReference>
<evidence type="ECO:0000256" key="4">
    <source>
        <dbReference type="ARBA" id="ARBA00022723"/>
    </source>
</evidence>
<dbReference type="GO" id="GO:0004601">
    <property type="term" value="F:peroxidase activity"/>
    <property type="evidence" value="ECO:0007669"/>
    <property type="project" value="UniProtKB-KW"/>
</dbReference>
<evidence type="ECO:0000256" key="8">
    <source>
        <dbReference type="SAM" id="MobiDB-lite"/>
    </source>
</evidence>
<feature type="domain" description="Heme haloperoxidase family profile" evidence="10">
    <location>
        <begin position="151"/>
        <end position="404"/>
    </location>
</feature>
<keyword evidence="5" id="KW-0560">Oxidoreductase</keyword>
<dbReference type="PANTHER" id="PTHR33577:SF1">
    <property type="entry name" value="HEME HALOPEROXIDASE FAMILY PROFILE DOMAIN-CONTAINING PROTEIN"/>
    <property type="match status" value="1"/>
</dbReference>
<evidence type="ECO:0000256" key="5">
    <source>
        <dbReference type="ARBA" id="ARBA00023002"/>
    </source>
</evidence>
<evidence type="ECO:0000259" key="10">
    <source>
        <dbReference type="PROSITE" id="PS51405"/>
    </source>
</evidence>
<evidence type="ECO:0000256" key="3">
    <source>
        <dbReference type="ARBA" id="ARBA00022617"/>
    </source>
</evidence>
<dbReference type="EMBL" id="VIBQ01000009">
    <property type="protein sequence ID" value="KAB8337157.1"/>
    <property type="molecule type" value="Genomic_DNA"/>
</dbReference>
<keyword evidence="9" id="KW-1133">Transmembrane helix</keyword>
<gene>
    <name evidence="11" type="ORF">FH972_021461</name>
</gene>
<dbReference type="Gene3D" id="1.10.489.10">
    <property type="entry name" value="Chloroperoxidase-like"/>
    <property type="match status" value="1"/>
</dbReference>
<dbReference type="GO" id="GO:0046872">
    <property type="term" value="F:metal ion binding"/>
    <property type="evidence" value="ECO:0007669"/>
    <property type="project" value="UniProtKB-KW"/>
</dbReference>
<evidence type="ECO:0000256" key="2">
    <source>
        <dbReference type="ARBA" id="ARBA00022559"/>
    </source>
</evidence>
<accession>A0A5N6KRK7</accession>
<keyword evidence="3" id="KW-0349">Heme</keyword>
<organism evidence="11 12">
    <name type="scientific">Carpinus fangiana</name>
    <dbReference type="NCBI Taxonomy" id="176857"/>
    <lineage>
        <taxon>Eukaryota</taxon>
        <taxon>Viridiplantae</taxon>
        <taxon>Streptophyta</taxon>
        <taxon>Embryophyta</taxon>
        <taxon>Tracheophyta</taxon>
        <taxon>Spermatophyta</taxon>
        <taxon>Magnoliopsida</taxon>
        <taxon>eudicotyledons</taxon>
        <taxon>Gunneridae</taxon>
        <taxon>Pentapetalae</taxon>
        <taxon>rosids</taxon>
        <taxon>fabids</taxon>
        <taxon>Fagales</taxon>
        <taxon>Betulaceae</taxon>
        <taxon>Carpinus</taxon>
    </lineage>
</organism>
<dbReference type="SUPFAM" id="SSF47571">
    <property type="entry name" value="Cloroperoxidase"/>
    <property type="match status" value="1"/>
</dbReference>
<keyword evidence="9" id="KW-0472">Membrane</keyword>
<dbReference type="Proteomes" id="UP000327013">
    <property type="component" value="Unassembled WGS sequence"/>
</dbReference>
<feature type="transmembrane region" description="Helical" evidence="9">
    <location>
        <begin position="85"/>
        <end position="107"/>
    </location>
</feature>
<keyword evidence="4" id="KW-0479">Metal-binding</keyword>
<name>A0A5N6KRK7_9ROSI</name>
<keyword evidence="6" id="KW-0408">Iron</keyword>
<keyword evidence="9" id="KW-0812">Transmembrane</keyword>
<evidence type="ECO:0000256" key="6">
    <source>
        <dbReference type="ARBA" id="ARBA00023004"/>
    </source>
</evidence>
<comment type="cofactor">
    <cofactor evidence="1">
        <name>heme b</name>
        <dbReference type="ChEBI" id="CHEBI:60344"/>
    </cofactor>
</comment>
<dbReference type="Pfam" id="PF01328">
    <property type="entry name" value="Peroxidase_2"/>
    <property type="match status" value="1"/>
</dbReference>
<sequence length="531" mass="57470">MSRIYKSRPDKAGSRRADQTPVESPDAVQAANILVGAESRPHNETVPRSMNQASAMTDELSEDRPYVPFGYSVPSARTRVTFRTFMYNHIALTALVASTAVAFPQYAERMEQAANTKRIPALVPFPEWPGAASHATFNEFDPVAQKVSTTGKHAFIAPGPNDIRGPCAGLNAAANHGYLPRSGIATAETINTGLWEAFGLDITATEFLQTATAFFDGDPVSGRWSIGYHSAKTQSLGPVGDLLGNETGICAYGHLKTEGDASITRGDWLAPTSNSNCASYPEFAQELLDLAKSMTGGNITPQVLARHQYNRKLHSISTNPNYFSPAYAGVAFTFGAHMFAFQLLANHSAEHPRGIMTPEVFESFWSYKRDAQGRLQFTYGHERIPENWYRRSQKDAWTLSDILISTAQQCASYPENCQVGGNTGEVNSFSGVNLGDISGGFVNSATDLSDPVRLGCWLSQMIQADVPSFLDKIFTGAALTQVLGLIPTKLVPGLKGLGSCPNLPAGKSVTQYGAKYPGAAKFQQYGPRNPY</sequence>
<keyword evidence="2" id="KW-0575">Peroxidase</keyword>
<feature type="region of interest" description="Disordered" evidence="8">
    <location>
        <begin position="1"/>
        <end position="27"/>
    </location>
</feature>
<protein>
    <recommendedName>
        <fullName evidence="10">Heme haloperoxidase family profile domain-containing protein</fullName>
    </recommendedName>
</protein>
<evidence type="ECO:0000313" key="11">
    <source>
        <dbReference type="EMBL" id="KAB8337157.1"/>
    </source>
</evidence>
<reference evidence="11 12" key="1">
    <citation type="submission" date="2019-06" db="EMBL/GenBank/DDBJ databases">
        <title>A chromosomal-level reference genome of Carpinus fangiana (Coryloideae, Betulaceae).</title>
        <authorList>
            <person name="Yang X."/>
            <person name="Wang Z."/>
            <person name="Zhang L."/>
            <person name="Hao G."/>
            <person name="Liu J."/>
            <person name="Yang Y."/>
        </authorList>
    </citation>
    <scope>NUCLEOTIDE SEQUENCE [LARGE SCALE GENOMIC DNA]</scope>
    <source>
        <strain evidence="11">Cfa_2016G</strain>
        <tissue evidence="11">Leaf</tissue>
    </source>
</reference>
<dbReference type="InterPro" id="IPR036851">
    <property type="entry name" value="Chloroperoxidase-like_sf"/>
</dbReference>
<dbReference type="OrthoDB" id="2014184at2759"/>
<proteinExistence type="inferred from homology"/>
<comment type="caution">
    <text evidence="11">The sequence shown here is derived from an EMBL/GenBank/DDBJ whole genome shotgun (WGS) entry which is preliminary data.</text>
</comment>
<dbReference type="PANTHER" id="PTHR33577">
    <property type="entry name" value="STERIGMATOCYSTIN BIOSYNTHESIS PEROXIDASE STCC-RELATED"/>
    <property type="match status" value="1"/>
</dbReference>
<dbReference type="AlphaFoldDB" id="A0A5N6KRK7"/>
<comment type="similarity">
    <text evidence="7">Belongs to the chloroperoxidase family.</text>
</comment>
<evidence type="ECO:0000256" key="7">
    <source>
        <dbReference type="ARBA" id="ARBA00025795"/>
    </source>
</evidence>